<dbReference type="NCBIfam" id="TIGR02453">
    <property type="entry name" value="TIGR02453 family protein"/>
    <property type="match status" value="1"/>
</dbReference>
<name>A0AAD4D8Y5_9FUNG</name>
<organism evidence="2 3">
    <name type="scientific">Linnemannia exigua</name>
    <dbReference type="NCBI Taxonomy" id="604196"/>
    <lineage>
        <taxon>Eukaryota</taxon>
        <taxon>Fungi</taxon>
        <taxon>Fungi incertae sedis</taxon>
        <taxon>Mucoromycota</taxon>
        <taxon>Mortierellomycotina</taxon>
        <taxon>Mortierellomycetes</taxon>
        <taxon>Mortierellales</taxon>
        <taxon>Mortierellaceae</taxon>
        <taxon>Linnemannia</taxon>
    </lineage>
</organism>
<feature type="region of interest" description="Disordered" evidence="1">
    <location>
        <begin position="1"/>
        <end position="176"/>
    </location>
</feature>
<feature type="compositionally biased region" description="Low complexity" evidence="1">
    <location>
        <begin position="145"/>
        <end position="172"/>
    </location>
</feature>
<evidence type="ECO:0000313" key="3">
    <source>
        <dbReference type="Proteomes" id="UP001194580"/>
    </source>
</evidence>
<evidence type="ECO:0000256" key="1">
    <source>
        <dbReference type="SAM" id="MobiDB-lite"/>
    </source>
</evidence>
<dbReference type="PANTHER" id="PTHR36452">
    <property type="entry name" value="CHROMOSOME 12, WHOLE GENOME SHOTGUN SEQUENCE"/>
    <property type="match status" value="1"/>
</dbReference>
<dbReference type="Pfam" id="PF09365">
    <property type="entry name" value="DUF2461"/>
    <property type="match status" value="1"/>
</dbReference>
<feature type="compositionally biased region" description="Acidic residues" evidence="1">
    <location>
        <begin position="87"/>
        <end position="109"/>
    </location>
</feature>
<reference evidence="2" key="1">
    <citation type="journal article" date="2020" name="Fungal Divers.">
        <title>Resolving the Mortierellaceae phylogeny through synthesis of multi-gene phylogenetics and phylogenomics.</title>
        <authorList>
            <person name="Vandepol N."/>
            <person name="Liber J."/>
            <person name="Desiro A."/>
            <person name="Na H."/>
            <person name="Kennedy M."/>
            <person name="Barry K."/>
            <person name="Grigoriev I.V."/>
            <person name="Miller A.N."/>
            <person name="O'Donnell K."/>
            <person name="Stajich J.E."/>
            <person name="Bonito G."/>
        </authorList>
    </citation>
    <scope>NUCLEOTIDE SEQUENCE</scope>
    <source>
        <strain evidence="2">NRRL 28262</strain>
    </source>
</reference>
<dbReference type="PANTHER" id="PTHR36452:SF1">
    <property type="entry name" value="DUF2461 DOMAIN-CONTAINING PROTEIN"/>
    <property type="match status" value="1"/>
</dbReference>
<evidence type="ECO:0000313" key="2">
    <source>
        <dbReference type="EMBL" id="KAG0272178.1"/>
    </source>
</evidence>
<dbReference type="AlphaFoldDB" id="A0AAD4D8Y5"/>
<feature type="compositionally biased region" description="Acidic residues" evidence="1">
    <location>
        <begin position="60"/>
        <end position="80"/>
    </location>
</feature>
<feature type="compositionally biased region" description="Low complexity" evidence="1">
    <location>
        <begin position="1"/>
        <end position="48"/>
    </location>
</feature>
<keyword evidence="3" id="KW-1185">Reference proteome</keyword>
<comment type="caution">
    <text evidence="2">The sequence shown here is derived from an EMBL/GenBank/DDBJ whole genome shotgun (WGS) entry which is preliminary data.</text>
</comment>
<dbReference type="InterPro" id="IPR012808">
    <property type="entry name" value="CHP02453"/>
</dbReference>
<proteinExistence type="predicted"/>
<protein>
    <submittedName>
        <fullName evidence="2">Uncharacterized protein</fullName>
    </submittedName>
</protein>
<dbReference type="Proteomes" id="UP001194580">
    <property type="component" value="Unassembled WGS sequence"/>
</dbReference>
<dbReference type="EMBL" id="JAAAIL010000980">
    <property type="protein sequence ID" value="KAG0272178.1"/>
    <property type="molecule type" value="Genomic_DNA"/>
</dbReference>
<accession>A0AAD4D8Y5</accession>
<sequence length="418" mass="45458">MAPAKTTGTRASSRGSASAVKKTGTSMATKSKTTSKTAPSPPAKKASTGGSGSRKRTIQEEPDEDESEEEDVEDDGEVESDNNYKDDSEDGDEDDDEEVEDDSDDDDFQSSDNVRIRGGGSKKGKASTTGATKPSSSNPAKKVKTSSTTTSAAPTKKPSKKQQQAKPSPTKTFLVSPLKIPRPKGGHQVADAIQPATLEFLRDLKLNNDREYMMLNQERCDEAKADFLDFIRMVKEGLLEADPDVMDQEPKQSMLRIHRDIRFSNDKTPYKDHFSCHFSKGGRKTIAAGYYFSIGANGESFAGCGAWDVGSAALSRVRNGIVNHSDRFQAILATDEIKRITGGNSGIDALRAGNSSLKTGPKGFDKDHPMIEFLKKKSFAIGRSFTDEQVVNEGFLEEVLSTFDACVDFVHILNDWIG</sequence>
<gene>
    <name evidence="2" type="ORF">BGZ95_012088</name>
</gene>